<dbReference type="KEGG" id="crx:CRECT_0302"/>
<dbReference type="EMBL" id="CP012543">
    <property type="protein sequence ID" value="QCD45999.1"/>
    <property type="molecule type" value="Genomic_DNA"/>
</dbReference>
<proteinExistence type="predicted"/>
<name>A0A6G5QK48_CAMRE</name>
<dbReference type="RefSeq" id="WP_004318714.1">
    <property type="nucleotide sequence ID" value="NZ_CP012543.1"/>
</dbReference>
<evidence type="ECO:0000313" key="2">
    <source>
        <dbReference type="Proteomes" id="UP000502377"/>
    </source>
</evidence>
<gene>
    <name evidence="1" type="ORF">CRECT_0302</name>
</gene>
<dbReference type="AlphaFoldDB" id="A0A6G5QK48"/>
<reference evidence="1 2" key="1">
    <citation type="submission" date="2016-07" db="EMBL/GenBank/DDBJ databases">
        <title>Comparative genomics of the Campylobacter concisus group.</title>
        <authorList>
            <person name="Miller W.G."/>
            <person name="Yee E."/>
            <person name="Chapman M.H."/>
            <person name="Huynh S."/>
            <person name="Bono J.L."/>
            <person name="On S.L.W."/>
            <person name="StLeger J."/>
            <person name="Foster G."/>
            <person name="Parker C.T."/>
        </authorList>
    </citation>
    <scope>NUCLEOTIDE SEQUENCE [LARGE SCALE GENOMIC DNA]</scope>
    <source>
        <strain evidence="1 2">ATCC 33238</strain>
    </source>
</reference>
<protein>
    <submittedName>
        <fullName evidence="1">Uncharacterized protein</fullName>
    </submittedName>
</protein>
<sequence length="185" mass="20776">MFLKDFTNDETRGNFIRLAAIALGSNKPKVQTDVSQVAKSVIRVAGISVFGLAGALATGVFSGLAYGFIGRDDEKRHILNNYILEAQLKEFDLQGAMDDGLVITKMEHSELVEEIKELVTGADLKFYIEFKMLAAGLEQNDILNLMDEFIKIELKATDEIINLCDNWVMNTLFFSNYVKKELRID</sequence>
<evidence type="ECO:0000313" key="1">
    <source>
        <dbReference type="EMBL" id="QCD45999.1"/>
    </source>
</evidence>
<organism evidence="1 2">
    <name type="scientific">Campylobacter rectus</name>
    <name type="common">Wolinella recta</name>
    <dbReference type="NCBI Taxonomy" id="203"/>
    <lineage>
        <taxon>Bacteria</taxon>
        <taxon>Pseudomonadati</taxon>
        <taxon>Campylobacterota</taxon>
        <taxon>Epsilonproteobacteria</taxon>
        <taxon>Campylobacterales</taxon>
        <taxon>Campylobacteraceae</taxon>
        <taxon>Campylobacter</taxon>
    </lineage>
</organism>
<dbReference type="Proteomes" id="UP000502377">
    <property type="component" value="Chromosome"/>
</dbReference>
<accession>A0A6G5QK48</accession>